<dbReference type="Pfam" id="PF13460">
    <property type="entry name" value="NAD_binding_10"/>
    <property type="match status" value="1"/>
</dbReference>
<dbReference type="SUPFAM" id="SSF51735">
    <property type="entry name" value="NAD(P)-binding Rossmann-fold domains"/>
    <property type="match status" value="1"/>
</dbReference>
<reference evidence="3 4" key="1">
    <citation type="submission" date="2024-02" db="EMBL/GenBank/DDBJ databases">
        <title>Discinaceae phylogenomics.</title>
        <authorList>
            <person name="Dirks A.C."/>
            <person name="James T.Y."/>
        </authorList>
    </citation>
    <scope>NUCLEOTIDE SEQUENCE [LARGE SCALE GENOMIC DNA]</scope>
    <source>
        <strain evidence="3 4">ACD0624</strain>
    </source>
</reference>
<dbReference type="EMBL" id="JBBBZM010000055">
    <property type="protein sequence ID" value="KAL0636199.1"/>
    <property type="molecule type" value="Genomic_DNA"/>
</dbReference>
<comment type="caution">
    <text evidence="3">The sequence shown here is derived from an EMBL/GenBank/DDBJ whole genome shotgun (WGS) entry which is preliminary data.</text>
</comment>
<dbReference type="PANTHER" id="PTHR15020">
    <property type="entry name" value="FLAVIN REDUCTASE-RELATED"/>
    <property type="match status" value="1"/>
</dbReference>
<feature type="domain" description="NAD(P)-binding" evidence="2">
    <location>
        <begin position="8"/>
        <end position="223"/>
    </location>
</feature>
<evidence type="ECO:0000256" key="1">
    <source>
        <dbReference type="ARBA" id="ARBA00038376"/>
    </source>
</evidence>
<organism evidence="3 4">
    <name type="scientific">Discina gigas</name>
    <dbReference type="NCBI Taxonomy" id="1032678"/>
    <lineage>
        <taxon>Eukaryota</taxon>
        <taxon>Fungi</taxon>
        <taxon>Dikarya</taxon>
        <taxon>Ascomycota</taxon>
        <taxon>Pezizomycotina</taxon>
        <taxon>Pezizomycetes</taxon>
        <taxon>Pezizales</taxon>
        <taxon>Discinaceae</taxon>
        <taxon>Discina</taxon>
    </lineage>
</organism>
<evidence type="ECO:0000313" key="3">
    <source>
        <dbReference type="EMBL" id="KAL0636199.1"/>
    </source>
</evidence>
<evidence type="ECO:0000259" key="2">
    <source>
        <dbReference type="Pfam" id="PF13460"/>
    </source>
</evidence>
<name>A0ABR3GJS9_9PEZI</name>
<proteinExistence type="inferred from homology"/>
<evidence type="ECO:0000313" key="4">
    <source>
        <dbReference type="Proteomes" id="UP001447188"/>
    </source>
</evidence>
<sequence>MVNILVLGGHGKIALQITRLLAASSHTVTSVIRDASQIPDIKATAPPSNPDLVKPLVSSLEETPHETILKQLEGIDWVVWSAGAGGKGGAERTIAVDQEAAKKYIAASIAAPSVSKFLTVSASVARHSPAPYWNEDDVATFKGGWKAIPVYCEAKLKADEFLYDESRKLESSGGKNVGWEDIHLRPGALSDNPATGKVDLGRARARGSVTRNDVADVAVRLLQKGGAGGLWIDLVNGEELVQEAVDRVVRDKVTSRT</sequence>
<comment type="similarity">
    <text evidence="1">Belongs to the avfA family.</text>
</comment>
<accession>A0ABR3GJS9</accession>
<keyword evidence="4" id="KW-1185">Reference proteome</keyword>
<dbReference type="Gene3D" id="3.40.50.720">
    <property type="entry name" value="NAD(P)-binding Rossmann-like Domain"/>
    <property type="match status" value="1"/>
</dbReference>
<gene>
    <name evidence="3" type="ORF">Q9L58_004875</name>
</gene>
<dbReference type="PANTHER" id="PTHR15020:SF50">
    <property type="entry name" value="UPF0659 PROTEIN YMR090W"/>
    <property type="match status" value="1"/>
</dbReference>
<dbReference type="Proteomes" id="UP001447188">
    <property type="component" value="Unassembled WGS sequence"/>
</dbReference>
<protein>
    <recommendedName>
        <fullName evidence="2">NAD(P)-binding domain-containing protein</fullName>
    </recommendedName>
</protein>
<dbReference type="InterPro" id="IPR016040">
    <property type="entry name" value="NAD(P)-bd_dom"/>
</dbReference>
<dbReference type="InterPro" id="IPR036291">
    <property type="entry name" value="NAD(P)-bd_dom_sf"/>
</dbReference>